<name>A0A0D2NFJ0_9CHLO</name>
<dbReference type="GeneID" id="25736936"/>
<dbReference type="OrthoDB" id="552953at2759"/>
<proteinExistence type="predicted"/>
<dbReference type="Proteomes" id="UP000054498">
    <property type="component" value="Unassembled WGS sequence"/>
</dbReference>
<feature type="non-terminal residue" evidence="2">
    <location>
        <position position="265"/>
    </location>
</feature>
<dbReference type="GO" id="GO:0016020">
    <property type="term" value="C:membrane"/>
    <property type="evidence" value="ECO:0007669"/>
    <property type="project" value="TreeGrafter"/>
</dbReference>
<sequence length="265" mass="27293">MQPELTRTAFTFAAVHRRRDALRVTAVALHQRAGRVYLGLDSGVLEEHRITAAAAPGGAEDAASASTGPGLHPGVAAPAPAQAMRLRLQAEKHLFRGAVAALAIALGAARVAAMSDDGQVLLCTLESFHLAPVPGARGATAIAADPSGRFPAQLAVAVRASKGRSRVGVYDVVPGSATTSGHGALQRHQVPVEATVLQMAWVGASIILAIPGGYAVMRPPPAGHSGTPQQRPQQPQQQQWQVVVLADHLTAAPLLGGIPCESPPQ</sequence>
<evidence type="ECO:0000313" key="3">
    <source>
        <dbReference type="Proteomes" id="UP000054498"/>
    </source>
</evidence>
<reference evidence="2 3" key="1">
    <citation type="journal article" date="2013" name="BMC Genomics">
        <title>Reconstruction of the lipid metabolism for the microalga Monoraphidium neglectum from its genome sequence reveals characteristics suitable for biofuel production.</title>
        <authorList>
            <person name="Bogen C."/>
            <person name="Al-Dilaimi A."/>
            <person name="Albersmeier A."/>
            <person name="Wichmann J."/>
            <person name="Grundmann M."/>
            <person name="Rupp O."/>
            <person name="Lauersen K.J."/>
            <person name="Blifernez-Klassen O."/>
            <person name="Kalinowski J."/>
            <person name="Goesmann A."/>
            <person name="Mussgnug J.H."/>
            <person name="Kruse O."/>
        </authorList>
    </citation>
    <scope>NUCLEOTIDE SEQUENCE [LARGE SCALE GENOMIC DNA]</scope>
    <source>
        <strain evidence="2 3">SAG 48.87</strain>
    </source>
</reference>
<feature type="compositionally biased region" description="Low complexity" evidence="1">
    <location>
        <begin position="56"/>
        <end position="66"/>
    </location>
</feature>
<dbReference type="EMBL" id="KK100763">
    <property type="protein sequence ID" value="KIZ03896.1"/>
    <property type="molecule type" value="Genomic_DNA"/>
</dbReference>
<keyword evidence="3" id="KW-1185">Reference proteome</keyword>
<dbReference type="GO" id="GO:0034058">
    <property type="term" value="P:endosomal vesicle fusion"/>
    <property type="evidence" value="ECO:0007669"/>
    <property type="project" value="TreeGrafter"/>
</dbReference>
<dbReference type="KEGG" id="mng:MNEG_4058"/>
<dbReference type="GO" id="GO:0006914">
    <property type="term" value="P:autophagy"/>
    <property type="evidence" value="ECO:0007669"/>
    <property type="project" value="TreeGrafter"/>
</dbReference>
<feature type="region of interest" description="Disordered" evidence="1">
    <location>
        <begin position="56"/>
        <end position="76"/>
    </location>
</feature>
<dbReference type="RefSeq" id="XP_013902915.1">
    <property type="nucleotide sequence ID" value="XM_014047461.1"/>
</dbReference>
<protein>
    <submittedName>
        <fullName evidence="2">Uncharacterized protein</fullName>
    </submittedName>
</protein>
<dbReference type="GO" id="GO:0005737">
    <property type="term" value="C:cytoplasm"/>
    <property type="evidence" value="ECO:0007669"/>
    <property type="project" value="TreeGrafter"/>
</dbReference>
<feature type="compositionally biased region" description="Low complexity" evidence="1">
    <location>
        <begin position="228"/>
        <end position="238"/>
    </location>
</feature>
<organism evidence="2 3">
    <name type="scientific">Monoraphidium neglectum</name>
    <dbReference type="NCBI Taxonomy" id="145388"/>
    <lineage>
        <taxon>Eukaryota</taxon>
        <taxon>Viridiplantae</taxon>
        <taxon>Chlorophyta</taxon>
        <taxon>core chlorophytes</taxon>
        <taxon>Chlorophyceae</taxon>
        <taxon>CS clade</taxon>
        <taxon>Sphaeropleales</taxon>
        <taxon>Selenastraceae</taxon>
        <taxon>Monoraphidium</taxon>
    </lineage>
</organism>
<dbReference type="PANTHER" id="PTHR12894">
    <property type="entry name" value="CNH DOMAIN CONTAINING"/>
    <property type="match status" value="1"/>
</dbReference>
<feature type="region of interest" description="Disordered" evidence="1">
    <location>
        <begin position="219"/>
        <end position="238"/>
    </location>
</feature>
<accession>A0A0D2NFJ0</accession>
<gene>
    <name evidence="2" type="ORF">MNEG_4058</name>
</gene>
<dbReference type="STRING" id="145388.A0A0D2NFJ0"/>
<dbReference type="InterPro" id="IPR032914">
    <property type="entry name" value="Vam6/VPS39/TRAP1"/>
</dbReference>
<evidence type="ECO:0000256" key="1">
    <source>
        <dbReference type="SAM" id="MobiDB-lite"/>
    </source>
</evidence>
<dbReference type="AlphaFoldDB" id="A0A0D2NFJ0"/>
<evidence type="ECO:0000313" key="2">
    <source>
        <dbReference type="EMBL" id="KIZ03896.1"/>
    </source>
</evidence>
<dbReference type="PANTHER" id="PTHR12894:SF27">
    <property type="entry name" value="TRANSFORMING GROWTH FACTOR-BETA RECEPTOR-ASSOCIATED PROTEIN 1"/>
    <property type="match status" value="1"/>
</dbReference>